<keyword evidence="2" id="KW-0472">Membrane</keyword>
<evidence type="ECO:0000259" key="3">
    <source>
        <dbReference type="Pfam" id="PF05036"/>
    </source>
</evidence>
<keyword evidence="2" id="KW-0812">Transmembrane</keyword>
<dbReference type="RefSeq" id="WP_341418476.1">
    <property type="nucleotide sequence ID" value="NZ_JBBPCC010000020.1"/>
</dbReference>
<feature type="region of interest" description="Disordered" evidence="1">
    <location>
        <begin position="41"/>
        <end position="176"/>
    </location>
</feature>
<feature type="region of interest" description="Disordered" evidence="1">
    <location>
        <begin position="217"/>
        <end position="255"/>
    </location>
</feature>
<feature type="compositionally biased region" description="Low complexity" evidence="1">
    <location>
        <begin position="230"/>
        <end position="248"/>
    </location>
</feature>
<gene>
    <name evidence="4" type="ORF">WMW72_25885</name>
</gene>
<dbReference type="InterPro" id="IPR007730">
    <property type="entry name" value="SPOR-like_dom"/>
</dbReference>
<keyword evidence="2" id="KW-1133">Transmembrane helix</keyword>
<evidence type="ECO:0000256" key="2">
    <source>
        <dbReference type="SAM" id="Phobius"/>
    </source>
</evidence>
<comment type="caution">
    <text evidence="4">The sequence shown here is derived from an EMBL/GenBank/DDBJ whole genome shotgun (WGS) entry which is preliminary data.</text>
</comment>
<evidence type="ECO:0000256" key="1">
    <source>
        <dbReference type="SAM" id="MobiDB-lite"/>
    </source>
</evidence>
<evidence type="ECO:0000313" key="4">
    <source>
        <dbReference type="EMBL" id="MEK8131344.1"/>
    </source>
</evidence>
<feature type="region of interest" description="Disordered" evidence="1">
    <location>
        <begin position="1"/>
        <end position="27"/>
    </location>
</feature>
<feature type="domain" description="SPOR" evidence="3">
    <location>
        <begin position="275"/>
        <end position="330"/>
    </location>
</feature>
<feature type="compositionally biased region" description="Basic and acidic residues" evidence="1">
    <location>
        <begin position="41"/>
        <end position="64"/>
    </location>
</feature>
<accession>A0ABU9DR45</accession>
<dbReference type="EMBL" id="JBBPCC010000020">
    <property type="protein sequence ID" value="MEK8131344.1"/>
    <property type="molecule type" value="Genomic_DNA"/>
</dbReference>
<proteinExistence type="predicted"/>
<feature type="transmembrane region" description="Helical" evidence="2">
    <location>
        <begin position="185"/>
        <end position="211"/>
    </location>
</feature>
<reference evidence="4 5" key="1">
    <citation type="submission" date="2024-04" db="EMBL/GenBank/DDBJ databases">
        <title>draft genome sequnece of Paenibacillus filicis.</title>
        <authorList>
            <person name="Kim D.-U."/>
        </authorList>
    </citation>
    <scope>NUCLEOTIDE SEQUENCE [LARGE SCALE GENOMIC DNA]</scope>
    <source>
        <strain evidence="4 5">KACC14197</strain>
    </source>
</reference>
<evidence type="ECO:0000313" key="5">
    <source>
        <dbReference type="Proteomes" id="UP001469365"/>
    </source>
</evidence>
<dbReference type="Pfam" id="PF05036">
    <property type="entry name" value="SPOR"/>
    <property type="match status" value="1"/>
</dbReference>
<organism evidence="4 5">
    <name type="scientific">Paenibacillus filicis</name>
    <dbReference type="NCBI Taxonomy" id="669464"/>
    <lineage>
        <taxon>Bacteria</taxon>
        <taxon>Bacillati</taxon>
        <taxon>Bacillota</taxon>
        <taxon>Bacilli</taxon>
        <taxon>Bacillales</taxon>
        <taxon>Paenibacillaceae</taxon>
        <taxon>Paenibacillus</taxon>
    </lineage>
</organism>
<name>A0ABU9DR45_9BACL</name>
<dbReference type="Proteomes" id="UP001469365">
    <property type="component" value="Unassembled WGS sequence"/>
</dbReference>
<feature type="compositionally biased region" description="Basic and acidic residues" evidence="1">
    <location>
        <begin position="11"/>
        <end position="21"/>
    </location>
</feature>
<sequence length="473" mass="50695">MNKAKMTFRFSQDRKPEERSRHRDSKVVPLHAEEYRVVEEPVHLPDRAAQDRGVWTDELRKETSEQPSAASPATDAGLHTSGVKPLNDYTTDYGGWQSSFDEETSRVEEMIRSSREAAVHPENGYTRRDQPDYELDGRHDRHDRKDSGASPGYGPAMKGPIEPSRDSRYGGGHVRITRSPGGGGSFLRIAASVAGAVVTGVAFGFLVLSMFSAPEGDQASQVKGGKPEQQKSAQASAGGQAGAAKPGTGTSGGGSVPATAGAGVAVSLPARSYTILQGGVFSTAQSAETEVGNFRKKGLSAVSEAGDKYTVFVGVAASRDESLGLSQTYKDKQIDVMLKPYEIPAVSHIRWTGKQPELFATYMNQGSKLVQLIAAQTSLHVVDKEPKPLDEQALQTIKTTHQSWSQSASAISDGLGEAGRTALPKLNSALNTAVVTLEEYKKNPSTSLMWQAQTAIMQYLVAEKDLLKSIAVS</sequence>
<keyword evidence="5" id="KW-1185">Reference proteome</keyword>
<feature type="compositionally biased region" description="Basic and acidic residues" evidence="1">
    <location>
        <begin position="103"/>
        <end position="147"/>
    </location>
</feature>
<protein>
    <submittedName>
        <fullName evidence="4">SPOR domain-containing protein</fullName>
    </submittedName>
</protein>